<dbReference type="SUPFAM" id="SSF54975">
    <property type="entry name" value="Acylphosphatase/BLUF domain-like"/>
    <property type="match status" value="1"/>
</dbReference>
<dbReference type="KEGG" id="dwi:6641976"/>
<comment type="similarity">
    <text evidence="1 7">Belongs to the acylphosphatase family.</text>
</comment>
<dbReference type="FunFam" id="3.30.70.100:FF:000011">
    <property type="entry name" value="Acylphosphatase"/>
    <property type="match status" value="1"/>
</dbReference>
<dbReference type="InterPro" id="IPR017968">
    <property type="entry name" value="Acylphosphatase_CS"/>
</dbReference>
<accession>B4MWR2</accession>
<keyword evidence="11" id="KW-1185">Reference proteome</keyword>
<dbReference type="HOGENOM" id="CLU_141932_0_1_1"/>
<name>B4MWR2_DROWI</name>
<feature type="active site" evidence="5">
    <location>
        <position position="51"/>
    </location>
</feature>
<reference evidence="10 11" key="1">
    <citation type="journal article" date="2007" name="Nature">
        <title>Evolution of genes and genomes on the Drosophila phylogeny.</title>
        <authorList>
            <consortium name="Drosophila 12 Genomes Consortium"/>
            <person name="Clark A.G."/>
            <person name="Eisen M.B."/>
            <person name="Smith D.R."/>
            <person name="Bergman C.M."/>
            <person name="Oliver B."/>
            <person name="Markow T.A."/>
            <person name="Kaufman T.C."/>
            <person name="Kellis M."/>
            <person name="Gelbart W."/>
            <person name="Iyer V.N."/>
            <person name="Pollard D.A."/>
            <person name="Sackton T.B."/>
            <person name="Larracuente A.M."/>
            <person name="Singh N.D."/>
            <person name="Abad J.P."/>
            <person name="Abt D.N."/>
            <person name="Adryan B."/>
            <person name="Aguade M."/>
            <person name="Akashi H."/>
            <person name="Anderson W.W."/>
            <person name="Aquadro C.F."/>
            <person name="Ardell D.H."/>
            <person name="Arguello R."/>
            <person name="Artieri C.G."/>
            <person name="Barbash D.A."/>
            <person name="Barker D."/>
            <person name="Barsanti P."/>
            <person name="Batterham P."/>
            <person name="Batzoglou S."/>
            <person name="Begun D."/>
            <person name="Bhutkar A."/>
            <person name="Blanco E."/>
            <person name="Bosak S.A."/>
            <person name="Bradley R.K."/>
            <person name="Brand A.D."/>
            <person name="Brent M.R."/>
            <person name="Brooks A.N."/>
            <person name="Brown R.H."/>
            <person name="Butlin R.K."/>
            <person name="Caggese C."/>
            <person name="Calvi B.R."/>
            <person name="Bernardo de Carvalho A."/>
            <person name="Caspi A."/>
            <person name="Castrezana S."/>
            <person name="Celniker S.E."/>
            <person name="Chang J.L."/>
            <person name="Chapple C."/>
            <person name="Chatterji S."/>
            <person name="Chinwalla A."/>
            <person name="Civetta A."/>
            <person name="Clifton S.W."/>
            <person name="Comeron J.M."/>
            <person name="Costello J.C."/>
            <person name="Coyne J.A."/>
            <person name="Daub J."/>
            <person name="David R.G."/>
            <person name="Delcher A.L."/>
            <person name="Delehaunty K."/>
            <person name="Do C.B."/>
            <person name="Ebling H."/>
            <person name="Edwards K."/>
            <person name="Eickbush T."/>
            <person name="Evans J.D."/>
            <person name="Filipski A."/>
            <person name="Findeiss S."/>
            <person name="Freyhult E."/>
            <person name="Fulton L."/>
            <person name="Fulton R."/>
            <person name="Garcia A.C."/>
            <person name="Gardiner A."/>
            <person name="Garfield D.A."/>
            <person name="Garvin B.E."/>
            <person name="Gibson G."/>
            <person name="Gilbert D."/>
            <person name="Gnerre S."/>
            <person name="Godfrey J."/>
            <person name="Good R."/>
            <person name="Gotea V."/>
            <person name="Gravely B."/>
            <person name="Greenberg A.J."/>
            <person name="Griffiths-Jones S."/>
            <person name="Gross S."/>
            <person name="Guigo R."/>
            <person name="Gustafson E.A."/>
            <person name="Haerty W."/>
            <person name="Hahn M.W."/>
            <person name="Halligan D.L."/>
            <person name="Halpern A.L."/>
            <person name="Halter G.M."/>
            <person name="Han M.V."/>
            <person name="Heger A."/>
            <person name="Hillier L."/>
            <person name="Hinrichs A.S."/>
            <person name="Holmes I."/>
            <person name="Hoskins R.A."/>
            <person name="Hubisz M.J."/>
            <person name="Hultmark D."/>
            <person name="Huntley M.A."/>
            <person name="Jaffe D.B."/>
            <person name="Jagadeeshan S."/>
            <person name="Jeck W.R."/>
            <person name="Johnson J."/>
            <person name="Jones C.D."/>
            <person name="Jordan W.C."/>
            <person name="Karpen G.H."/>
            <person name="Kataoka E."/>
            <person name="Keightley P.D."/>
            <person name="Kheradpour P."/>
            <person name="Kirkness E.F."/>
            <person name="Koerich L.B."/>
            <person name="Kristiansen K."/>
            <person name="Kudrna D."/>
            <person name="Kulathinal R.J."/>
            <person name="Kumar S."/>
            <person name="Kwok R."/>
            <person name="Lander E."/>
            <person name="Langley C.H."/>
            <person name="Lapoint R."/>
            <person name="Lazzaro B.P."/>
            <person name="Lee S.J."/>
            <person name="Levesque L."/>
            <person name="Li R."/>
            <person name="Lin C.F."/>
            <person name="Lin M.F."/>
            <person name="Lindblad-Toh K."/>
            <person name="Llopart A."/>
            <person name="Long M."/>
            <person name="Low L."/>
            <person name="Lozovsky E."/>
            <person name="Lu J."/>
            <person name="Luo M."/>
            <person name="Machado C.A."/>
            <person name="Makalowski W."/>
            <person name="Marzo M."/>
            <person name="Matsuda M."/>
            <person name="Matzkin L."/>
            <person name="McAllister B."/>
            <person name="McBride C.S."/>
            <person name="McKernan B."/>
            <person name="McKernan K."/>
            <person name="Mendez-Lago M."/>
            <person name="Minx P."/>
            <person name="Mollenhauer M.U."/>
            <person name="Montooth K."/>
            <person name="Mount S.M."/>
            <person name="Mu X."/>
            <person name="Myers E."/>
            <person name="Negre B."/>
            <person name="Newfeld S."/>
            <person name="Nielsen R."/>
            <person name="Noor M.A."/>
            <person name="O'Grady P."/>
            <person name="Pachter L."/>
            <person name="Papaceit M."/>
            <person name="Parisi M.J."/>
            <person name="Parisi M."/>
            <person name="Parts L."/>
            <person name="Pedersen J.S."/>
            <person name="Pesole G."/>
            <person name="Phillippy A.M."/>
            <person name="Ponting C.P."/>
            <person name="Pop M."/>
            <person name="Porcelli D."/>
            <person name="Powell J.R."/>
            <person name="Prohaska S."/>
            <person name="Pruitt K."/>
            <person name="Puig M."/>
            <person name="Quesneville H."/>
            <person name="Ram K.R."/>
            <person name="Rand D."/>
            <person name="Rasmussen M.D."/>
            <person name="Reed L.K."/>
            <person name="Reenan R."/>
            <person name="Reily A."/>
            <person name="Remington K.A."/>
            <person name="Rieger T.T."/>
            <person name="Ritchie M.G."/>
            <person name="Robin C."/>
            <person name="Rogers Y.H."/>
            <person name="Rohde C."/>
            <person name="Rozas J."/>
            <person name="Rubenfield M.J."/>
            <person name="Ruiz A."/>
            <person name="Russo S."/>
            <person name="Salzberg S.L."/>
            <person name="Sanchez-Gracia A."/>
            <person name="Saranga D.J."/>
            <person name="Sato H."/>
            <person name="Schaeffer S.W."/>
            <person name="Schatz M.C."/>
            <person name="Schlenke T."/>
            <person name="Schwartz R."/>
            <person name="Segarra C."/>
            <person name="Singh R.S."/>
            <person name="Sirot L."/>
            <person name="Sirota M."/>
            <person name="Sisneros N.B."/>
            <person name="Smith C.D."/>
            <person name="Smith T.F."/>
            <person name="Spieth J."/>
            <person name="Stage D.E."/>
            <person name="Stark A."/>
            <person name="Stephan W."/>
            <person name="Strausberg R.L."/>
            <person name="Strempel S."/>
            <person name="Sturgill D."/>
            <person name="Sutton G."/>
            <person name="Sutton G.G."/>
            <person name="Tao W."/>
            <person name="Teichmann S."/>
            <person name="Tobari Y.N."/>
            <person name="Tomimura Y."/>
            <person name="Tsolas J.M."/>
            <person name="Valente V.L."/>
            <person name="Venter E."/>
            <person name="Venter J.C."/>
            <person name="Vicario S."/>
            <person name="Vieira F.G."/>
            <person name="Vilella A.J."/>
            <person name="Villasante A."/>
            <person name="Walenz B."/>
            <person name="Wang J."/>
            <person name="Wasserman M."/>
            <person name="Watts T."/>
            <person name="Wilson D."/>
            <person name="Wilson R.K."/>
            <person name="Wing R.A."/>
            <person name="Wolfner M.F."/>
            <person name="Wong A."/>
            <person name="Wong G.K."/>
            <person name="Wu C.I."/>
            <person name="Wu G."/>
            <person name="Yamamoto D."/>
            <person name="Yang H.P."/>
            <person name="Yang S.P."/>
            <person name="Yorke J.A."/>
            <person name="Yoshida K."/>
            <person name="Zdobnov E."/>
            <person name="Zhang P."/>
            <person name="Zhang Y."/>
            <person name="Zimin A.V."/>
            <person name="Baldwin J."/>
            <person name="Abdouelleil A."/>
            <person name="Abdulkadir J."/>
            <person name="Abebe A."/>
            <person name="Abera B."/>
            <person name="Abreu J."/>
            <person name="Acer S.C."/>
            <person name="Aftuck L."/>
            <person name="Alexander A."/>
            <person name="An P."/>
            <person name="Anderson E."/>
            <person name="Anderson S."/>
            <person name="Arachi H."/>
            <person name="Azer M."/>
            <person name="Bachantsang P."/>
            <person name="Barry A."/>
            <person name="Bayul T."/>
            <person name="Berlin A."/>
            <person name="Bessette D."/>
            <person name="Bloom T."/>
            <person name="Blye J."/>
            <person name="Boguslavskiy L."/>
            <person name="Bonnet C."/>
            <person name="Boukhgalter B."/>
            <person name="Bourzgui I."/>
            <person name="Brown A."/>
            <person name="Cahill P."/>
            <person name="Channer S."/>
            <person name="Cheshatsang Y."/>
            <person name="Chuda L."/>
            <person name="Citroen M."/>
            <person name="Collymore A."/>
            <person name="Cooke P."/>
            <person name="Costello M."/>
            <person name="D'Aco K."/>
            <person name="Daza R."/>
            <person name="De Haan G."/>
            <person name="DeGray S."/>
            <person name="DeMaso C."/>
            <person name="Dhargay N."/>
            <person name="Dooley K."/>
            <person name="Dooley E."/>
            <person name="Doricent M."/>
            <person name="Dorje P."/>
            <person name="Dorjee K."/>
            <person name="Dupes A."/>
            <person name="Elong R."/>
            <person name="Falk J."/>
            <person name="Farina A."/>
            <person name="Faro S."/>
            <person name="Ferguson D."/>
            <person name="Fisher S."/>
            <person name="Foley C.D."/>
            <person name="Franke A."/>
            <person name="Friedrich D."/>
            <person name="Gadbois L."/>
            <person name="Gearin G."/>
            <person name="Gearin C.R."/>
            <person name="Giannoukos G."/>
            <person name="Goode T."/>
            <person name="Graham J."/>
            <person name="Grandbois E."/>
            <person name="Grewal S."/>
            <person name="Gyaltsen K."/>
            <person name="Hafez N."/>
            <person name="Hagos B."/>
            <person name="Hall J."/>
            <person name="Henson C."/>
            <person name="Hollinger A."/>
            <person name="Honan T."/>
            <person name="Huard M.D."/>
            <person name="Hughes L."/>
            <person name="Hurhula B."/>
            <person name="Husby M.E."/>
            <person name="Kamat A."/>
            <person name="Kanga B."/>
            <person name="Kashin S."/>
            <person name="Khazanovich D."/>
            <person name="Kisner P."/>
            <person name="Lance K."/>
            <person name="Lara M."/>
            <person name="Lee W."/>
            <person name="Lennon N."/>
            <person name="Letendre F."/>
            <person name="LeVine R."/>
            <person name="Lipovsky A."/>
            <person name="Liu X."/>
            <person name="Liu J."/>
            <person name="Liu S."/>
            <person name="Lokyitsang T."/>
            <person name="Lokyitsang Y."/>
            <person name="Lubonja R."/>
            <person name="Lui A."/>
            <person name="MacDonald P."/>
            <person name="Magnisalis V."/>
            <person name="Maru K."/>
            <person name="Matthews C."/>
            <person name="McCusker W."/>
            <person name="McDonough S."/>
            <person name="Mehta T."/>
            <person name="Meldrim J."/>
            <person name="Meneus L."/>
            <person name="Mihai O."/>
            <person name="Mihalev A."/>
            <person name="Mihova T."/>
            <person name="Mittelman R."/>
            <person name="Mlenga V."/>
            <person name="Montmayeur A."/>
            <person name="Mulrain L."/>
            <person name="Navidi A."/>
            <person name="Naylor J."/>
            <person name="Negash T."/>
            <person name="Nguyen T."/>
            <person name="Nguyen N."/>
            <person name="Nicol R."/>
            <person name="Norbu C."/>
            <person name="Norbu N."/>
            <person name="Novod N."/>
            <person name="O'Neill B."/>
            <person name="Osman S."/>
            <person name="Markiewicz E."/>
            <person name="Oyono O.L."/>
            <person name="Patti C."/>
            <person name="Phunkhang P."/>
            <person name="Pierre F."/>
            <person name="Priest M."/>
            <person name="Raghuraman S."/>
            <person name="Rege F."/>
            <person name="Reyes R."/>
            <person name="Rise C."/>
            <person name="Rogov P."/>
            <person name="Ross K."/>
            <person name="Ryan E."/>
            <person name="Settipalli S."/>
            <person name="Shea T."/>
            <person name="Sherpa N."/>
            <person name="Shi L."/>
            <person name="Shih D."/>
            <person name="Sparrow T."/>
            <person name="Spaulding J."/>
            <person name="Stalker J."/>
            <person name="Stange-Thomann N."/>
            <person name="Stavropoulos S."/>
            <person name="Stone C."/>
            <person name="Strader C."/>
            <person name="Tesfaye S."/>
            <person name="Thomson T."/>
            <person name="Thoulutsang Y."/>
            <person name="Thoulutsang D."/>
            <person name="Topham K."/>
            <person name="Topping I."/>
            <person name="Tsamla T."/>
            <person name="Vassiliev H."/>
            <person name="Vo A."/>
            <person name="Wangchuk T."/>
            <person name="Wangdi T."/>
            <person name="Weiand M."/>
            <person name="Wilkinson J."/>
            <person name="Wilson A."/>
            <person name="Yadav S."/>
            <person name="Young G."/>
            <person name="Yu Q."/>
            <person name="Zembek L."/>
            <person name="Zhong D."/>
            <person name="Zimmer A."/>
            <person name="Zwirko Z."/>
            <person name="Jaffe D.B."/>
            <person name="Alvarez P."/>
            <person name="Brockman W."/>
            <person name="Butler J."/>
            <person name="Chin C."/>
            <person name="Gnerre S."/>
            <person name="Grabherr M."/>
            <person name="Kleber M."/>
            <person name="Mauceli E."/>
            <person name="MacCallum I."/>
        </authorList>
    </citation>
    <scope>NUCLEOTIDE SEQUENCE [LARGE SCALE GENOMIC DNA]</scope>
    <source>
        <strain evidence="11">Tucson 14030-0811.24</strain>
    </source>
</reference>
<comment type="catalytic activity">
    <reaction evidence="4 5 6">
        <text>an acyl phosphate + H2O = a carboxylate + phosphate + H(+)</text>
        <dbReference type="Rhea" id="RHEA:14965"/>
        <dbReference type="ChEBI" id="CHEBI:15377"/>
        <dbReference type="ChEBI" id="CHEBI:15378"/>
        <dbReference type="ChEBI" id="CHEBI:29067"/>
        <dbReference type="ChEBI" id="CHEBI:43474"/>
        <dbReference type="ChEBI" id="CHEBI:59918"/>
        <dbReference type="EC" id="3.6.1.7"/>
    </reaction>
</comment>
<dbReference type="PROSITE" id="PS00151">
    <property type="entry name" value="ACYLPHOSPHATASE_2"/>
    <property type="match status" value="1"/>
</dbReference>
<dbReference type="OMA" id="WVRNTSH"/>
<evidence type="ECO:0000256" key="3">
    <source>
        <dbReference type="ARBA" id="ARBA00022801"/>
    </source>
</evidence>
<organism evidence="10 11">
    <name type="scientific">Drosophila willistoni</name>
    <name type="common">Fruit fly</name>
    <dbReference type="NCBI Taxonomy" id="7260"/>
    <lineage>
        <taxon>Eukaryota</taxon>
        <taxon>Metazoa</taxon>
        <taxon>Ecdysozoa</taxon>
        <taxon>Arthropoda</taxon>
        <taxon>Hexapoda</taxon>
        <taxon>Insecta</taxon>
        <taxon>Pterygota</taxon>
        <taxon>Neoptera</taxon>
        <taxon>Endopterygota</taxon>
        <taxon>Diptera</taxon>
        <taxon>Brachycera</taxon>
        <taxon>Muscomorpha</taxon>
        <taxon>Ephydroidea</taxon>
        <taxon>Drosophilidae</taxon>
        <taxon>Drosophila</taxon>
        <taxon>Sophophora</taxon>
    </lineage>
</organism>
<evidence type="ECO:0000313" key="11">
    <source>
        <dbReference type="Proteomes" id="UP000007798"/>
    </source>
</evidence>
<dbReference type="FunCoup" id="B4MWR2">
    <property type="interactions" value="56"/>
</dbReference>
<dbReference type="EC" id="3.6.1.7" evidence="2 5"/>
<feature type="compositionally biased region" description="Polar residues" evidence="8">
    <location>
        <begin position="16"/>
        <end position="25"/>
    </location>
</feature>
<dbReference type="InterPro" id="IPR001792">
    <property type="entry name" value="Acylphosphatase-like_dom"/>
</dbReference>
<dbReference type="PhylomeDB" id="B4MWR2"/>
<feature type="domain" description="Acylphosphatase-like" evidence="9">
    <location>
        <begin position="36"/>
        <end position="126"/>
    </location>
</feature>
<dbReference type="InParanoid" id="B4MWR2"/>
<evidence type="ECO:0000259" key="9">
    <source>
        <dbReference type="PROSITE" id="PS51160"/>
    </source>
</evidence>
<dbReference type="InterPro" id="IPR036046">
    <property type="entry name" value="Acylphosphatase-like_dom_sf"/>
</dbReference>
<evidence type="ECO:0000256" key="4">
    <source>
        <dbReference type="ARBA" id="ARBA00047645"/>
    </source>
</evidence>
<dbReference type="EMBL" id="CH963857">
    <property type="protein sequence ID" value="EDW76551.1"/>
    <property type="molecule type" value="Genomic_DNA"/>
</dbReference>
<dbReference type="AlphaFoldDB" id="B4MWR2"/>
<evidence type="ECO:0000256" key="6">
    <source>
        <dbReference type="RuleBase" id="RU000553"/>
    </source>
</evidence>
<evidence type="ECO:0000256" key="2">
    <source>
        <dbReference type="ARBA" id="ARBA00012150"/>
    </source>
</evidence>
<protein>
    <recommendedName>
        <fullName evidence="2 5">Acylphosphatase</fullName>
        <ecNumber evidence="2 5">3.6.1.7</ecNumber>
    </recommendedName>
</protein>
<gene>
    <name evidence="10" type="primary">Dwil\GK15522</name>
    <name evidence="10" type="ORF">Dwil_GK15522</name>
</gene>
<dbReference type="Gene3D" id="3.30.70.100">
    <property type="match status" value="1"/>
</dbReference>
<feature type="region of interest" description="Disordered" evidence="8">
    <location>
        <begin position="1"/>
        <end position="28"/>
    </location>
</feature>
<dbReference type="InterPro" id="IPR020456">
    <property type="entry name" value="Acylphosphatase"/>
</dbReference>
<feature type="compositionally biased region" description="Basic residues" evidence="8">
    <location>
        <begin position="1"/>
        <end position="11"/>
    </location>
</feature>
<dbReference type="PROSITE" id="PS00150">
    <property type="entry name" value="ACYLPHOSPHATASE_1"/>
    <property type="match status" value="1"/>
</dbReference>
<evidence type="ECO:0000256" key="8">
    <source>
        <dbReference type="SAM" id="MobiDB-lite"/>
    </source>
</evidence>
<dbReference type="PRINTS" id="PR00112">
    <property type="entry name" value="ACYLPHPHTASE"/>
</dbReference>
<dbReference type="SMR" id="B4MWR2"/>
<keyword evidence="3 5" id="KW-0378">Hydrolase</keyword>
<dbReference type="STRING" id="7260.B4MWR2"/>
<dbReference type="GO" id="GO:0003998">
    <property type="term" value="F:acylphosphatase activity"/>
    <property type="evidence" value="ECO:0007669"/>
    <property type="project" value="UniProtKB-EC"/>
</dbReference>
<dbReference type="OrthoDB" id="7961613at2759"/>
<evidence type="ECO:0000313" key="10">
    <source>
        <dbReference type="EMBL" id="EDW76551.1"/>
    </source>
</evidence>
<evidence type="ECO:0000256" key="5">
    <source>
        <dbReference type="PROSITE-ProRule" id="PRU00520"/>
    </source>
</evidence>
<dbReference type="Proteomes" id="UP000007798">
    <property type="component" value="Unassembled WGS sequence"/>
</dbReference>
<evidence type="ECO:0000256" key="7">
    <source>
        <dbReference type="RuleBase" id="RU004168"/>
    </source>
</evidence>
<sequence length="126" mass="14139">MISKITKKPKLKQPATAISKSSTLASAPEDPKQIFSTVFEVFGTVQGVYFRKHTQSKAKQLGINGWCMNTKQGTVKGVIEGNLDKLNEMRHWLQHKGSPRSIIEKAVFSTNEPLPIHNFGTFTIRR</sequence>
<dbReference type="PROSITE" id="PS51160">
    <property type="entry name" value="ACYLPHOSPHATASE_3"/>
    <property type="match status" value="1"/>
</dbReference>
<evidence type="ECO:0000256" key="1">
    <source>
        <dbReference type="ARBA" id="ARBA00005614"/>
    </source>
</evidence>
<proteinExistence type="inferred from homology"/>
<dbReference type="eggNOG" id="KOG3360">
    <property type="taxonomic scope" value="Eukaryota"/>
</dbReference>
<dbReference type="PANTHER" id="PTHR10029:SF3">
    <property type="entry name" value="ACYLPHOSPHATASE-RELATED"/>
    <property type="match status" value="1"/>
</dbReference>
<dbReference type="PANTHER" id="PTHR10029">
    <property type="entry name" value="ACYLPHOSPHATASE"/>
    <property type="match status" value="1"/>
</dbReference>
<dbReference type="Pfam" id="PF00708">
    <property type="entry name" value="Acylphosphatase"/>
    <property type="match status" value="1"/>
</dbReference>
<feature type="active site" evidence="5">
    <location>
        <position position="69"/>
    </location>
</feature>